<dbReference type="AlphaFoldDB" id="A0A839EA60"/>
<organism evidence="1 2">
    <name type="scientific">Phyllobacterium myrsinacearum</name>
    <dbReference type="NCBI Taxonomy" id="28101"/>
    <lineage>
        <taxon>Bacteria</taxon>
        <taxon>Pseudomonadati</taxon>
        <taxon>Pseudomonadota</taxon>
        <taxon>Alphaproteobacteria</taxon>
        <taxon>Hyphomicrobiales</taxon>
        <taxon>Phyllobacteriaceae</taxon>
        <taxon>Phyllobacterium</taxon>
    </lineage>
</organism>
<evidence type="ECO:0000313" key="1">
    <source>
        <dbReference type="EMBL" id="MBA8876763.1"/>
    </source>
</evidence>
<dbReference type="Proteomes" id="UP000549052">
    <property type="component" value="Unassembled WGS sequence"/>
</dbReference>
<comment type="caution">
    <text evidence="1">The sequence shown here is derived from an EMBL/GenBank/DDBJ whole genome shotgun (WGS) entry which is preliminary data.</text>
</comment>
<proteinExistence type="predicted"/>
<keyword evidence="2" id="KW-1185">Reference proteome</keyword>
<sequence length="164" mass="18776">MSLLAWTDERWYTLRSGYRDLYNPSEALQALEQGDFTLAWEELWDNLLYKRDVDTAAYASVPEIVRIAWQLKLNDWNAFALVATIEEARLNNDRNPPVPDWLMDDYERAWIDMATLALQIYPKAEDPALVTSLLSVLAFAKGKTSIGTFAINLTEDAQNDLLES</sequence>
<name>A0A839EA60_9HYPH</name>
<gene>
    <name evidence="1" type="ORF">FHW16_000445</name>
</gene>
<dbReference type="RefSeq" id="WP_182547521.1">
    <property type="nucleotide sequence ID" value="NZ_JACGXN010000001.1"/>
</dbReference>
<evidence type="ECO:0000313" key="2">
    <source>
        <dbReference type="Proteomes" id="UP000549052"/>
    </source>
</evidence>
<accession>A0A839EA60</accession>
<dbReference type="EMBL" id="JACGXN010000001">
    <property type="protein sequence ID" value="MBA8876763.1"/>
    <property type="molecule type" value="Genomic_DNA"/>
</dbReference>
<reference evidence="1 2" key="1">
    <citation type="submission" date="2020-07" db="EMBL/GenBank/DDBJ databases">
        <title>Genomic Encyclopedia of Type Strains, Phase IV (KMG-V): Genome sequencing to study the core and pangenomes of soil and plant-associated prokaryotes.</title>
        <authorList>
            <person name="Whitman W."/>
        </authorList>
    </citation>
    <scope>NUCLEOTIDE SEQUENCE [LARGE SCALE GENOMIC DNA]</scope>
    <source>
        <strain evidence="1 2">AN3</strain>
    </source>
</reference>
<protein>
    <submittedName>
        <fullName evidence="1">Uncharacterized protein</fullName>
    </submittedName>
</protein>